<evidence type="ECO:0000256" key="2">
    <source>
        <dbReference type="ARBA" id="ARBA00022490"/>
    </source>
</evidence>
<evidence type="ECO:0000256" key="6">
    <source>
        <dbReference type="ARBA" id="ARBA00023054"/>
    </source>
</evidence>
<dbReference type="Pfam" id="PF00225">
    <property type="entry name" value="Kinesin"/>
    <property type="match status" value="1"/>
</dbReference>
<dbReference type="PANTHER" id="PTHR47117:SF5">
    <property type="entry name" value="KINESIN-LIKE PROTEIN KIF14"/>
    <property type="match status" value="1"/>
</dbReference>
<feature type="compositionally biased region" description="Basic and acidic residues" evidence="11">
    <location>
        <begin position="1147"/>
        <end position="1158"/>
    </location>
</feature>
<name>A0ABD3WAS9_SINWO</name>
<dbReference type="Gene3D" id="6.10.250.2520">
    <property type="match status" value="1"/>
</dbReference>
<evidence type="ECO:0000256" key="3">
    <source>
        <dbReference type="ARBA" id="ARBA00022701"/>
    </source>
</evidence>
<dbReference type="Gene3D" id="3.40.850.10">
    <property type="entry name" value="Kinesin motor domain"/>
    <property type="match status" value="1"/>
</dbReference>
<evidence type="ECO:0000256" key="10">
    <source>
        <dbReference type="SAM" id="Coils"/>
    </source>
</evidence>
<dbReference type="GO" id="GO:0005524">
    <property type="term" value="F:ATP binding"/>
    <property type="evidence" value="ECO:0007669"/>
    <property type="project" value="UniProtKB-KW"/>
</dbReference>
<dbReference type="InterPro" id="IPR000253">
    <property type="entry name" value="FHA_dom"/>
</dbReference>
<gene>
    <name evidence="13" type="ORF">ACJMK2_038561</name>
</gene>
<dbReference type="Pfam" id="PF23313">
    <property type="entry name" value="4HB_KIF14"/>
    <property type="match status" value="1"/>
</dbReference>
<comment type="similarity">
    <text evidence="9">Belongs to the TRAFAC class myosin-kinesin ATPase superfamily. Kinesin family.</text>
</comment>
<dbReference type="EMBL" id="JBJQND010000007">
    <property type="protein sequence ID" value="KAL3870506.1"/>
    <property type="molecule type" value="Genomic_DNA"/>
</dbReference>
<feature type="coiled-coil region" evidence="10">
    <location>
        <begin position="472"/>
        <end position="621"/>
    </location>
</feature>
<dbReference type="InterPro" id="IPR001752">
    <property type="entry name" value="Kinesin_motor_dom"/>
</dbReference>
<reference evidence="13 14" key="1">
    <citation type="submission" date="2024-11" db="EMBL/GenBank/DDBJ databases">
        <title>Chromosome-level genome assembly of the freshwater bivalve Anodonta woodiana.</title>
        <authorList>
            <person name="Chen X."/>
        </authorList>
    </citation>
    <scope>NUCLEOTIDE SEQUENCE [LARGE SCALE GENOMIC DNA]</scope>
    <source>
        <strain evidence="13">MN2024</strain>
        <tissue evidence="13">Gills</tissue>
    </source>
</reference>
<dbReference type="CDD" id="cd22707">
    <property type="entry name" value="FHA_KIF14"/>
    <property type="match status" value="1"/>
</dbReference>
<dbReference type="SMART" id="SM00129">
    <property type="entry name" value="KISc"/>
    <property type="match status" value="1"/>
</dbReference>
<feature type="region of interest" description="Disordered" evidence="11">
    <location>
        <begin position="1131"/>
        <end position="1172"/>
    </location>
</feature>
<dbReference type="SUPFAM" id="SSF52540">
    <property type="entry name" value="P-loop containing nucleoside triphosphate hydrolases"/>
    <property type="match status" value="1"/>
</dbReference>
<keyword evidence="6 10" id="KW-0175">Coiled coil</keyword>
<comment type="caution">
    <text evidence="9">Lacks conserved residue(s) required for the propagation of feature annotation.</text>
</comment>
<dbReference type="Proteomes" id="UP001634394">
    <property type="component" value="Unassembled WGS sequence"/>
</dbReference>
<comment type="caution">
    <text evidence="13">The sequence shown here is derived from an EMBL/GenBank/DDBJ whole genome shotgun (WGS) entry which is preliminary data.</text>
</comment>
<evidence type="ECO:0000256" key="9">
    <source>
        <dbReference type="PROSITE-ProRule" id="PRU00283"/>
    </source>
</evidence>
<keyword evidence="5" id="KW-0067">ATP-binding</keyword>
<feature type="region of interest" description="Disordered" evidence="11">
    <location>
        <begin position="1225"/>
        <end position="1258"/>
    </location>
</feature>
<feature type="compositionally biased region" description="Low complexity" evidence="11">
    <location>
        <begin position="746"/>
        <end position="769"/>
    </location>
</feature>
<evidence type="ECO:0000256" key="8">
    <source>
        <dbReference type="ARBA" id="ARBA00023212"/>
    </source>
</evidence>
<keyword evidence="14" id="KW-1185">Reference proteome</keyword>
<evidence type="ECO:0000256" key="5">
    <source>
        <dbReference type="ARBA" id="ARBA00022840"/>
    </source>
</evidence>
<dbReference type="PROSITE" id="PS00411">
    <property type="entry name" value="KINESIN_MOTOR_1"/>
    <property type="match status" value="1"/>
</dbReference>
<dbReference type="Gene3D" id="2.60.200.20">
    <property type="match status" value="1"/>
</dbReference>
<protein>
    <recommendedName>
        <fullName evidence="12">Kinesin motor domain-containing protein</fullName>
    </recommendedName>
</protein>
<dbReference type="InterPro" id="IPR019821">
    <property type="entry name" value="Kinesin_motor_CS"/>
</dbReference>
<keyword evidence="8" id="KW-0206">Cytoskeleton</keyword>
<keyword evidence="3" id="KW-0493">Microtubule</keyword>
<dbReference type="FunFam" id="2.60.200.20:FF:000020">
    <property type="entry name" value="Kinesin family member 14"/>
    <property type="match status" value="1"/>
</dbReference>
<dbReference type="PANTHER" id="PTHR47117">
    <property type="entry name" value="STAR-RELATED LIPID TRANSFER PROTEIN 9"/>
    <property type="match status" value="1"/>
</dbReference>
<dbReference type="InterPro" id="IPR027417">
    <property type="entry name" value="P-loop_NTPase"/>
</dbReference>
<feature type="compositionally biased region" description="Polar residues" evidence="11">
    <location>
        <begin position="1241"/>
        <end position="1258"/>
    </location>
</feature>
<evidence type="ECO:0000313" key="13">
    <source>
        <dbReference type="EMBL" id="KAL3870506.1"/>
    </source>
</evidence>
<evidence type="ECO:0000259" key="12">
    <source>
        <dbReference type="PROSITE" id="PS50067"/>
    </source>
</evidence>
<feature type="domain" description="Kinesin motor" evidence="12">
    <location>
        <begin position="1"/>
        <end position="249"/>
    </location>
</feature>
<feature type="compositionally biased region" description="Polar residues" evidence="11">
    <location>
        <begin position="727"/>
        <end position="739"/>
    </location>
</feature>
<dbReference type="AlphaFoldDB" id="A0ABD3WAS9"/>
<dbReference type="InterPro" id="IPR036961">
    <property type="entry name" value="Kinesin_motor_dom_sf"/>
</dbReference>
<feature type="compositionally biased region" description="Polar residues" evidence="11">
    <location>
        <begin position="1159"/>
        <end position="1172"/>
    </location>
</feature>
<dbReference type="Pfam" id="PF00498">
    <property type="entry name" value="FHA"/>
    <property type="match status" value="1"/>
</dbReference>
<sequence>MGQTNEVGIIPRFCEDLFFRAQAARDISQVKISVEISFFEIYNEKIHDLLGSSKEKSGKKPTLKVREHPVLGPYVEGLSTFVVNSFEDVESWITLGNKSRATAATGMNDKSSRSHSVFTIVLAQTKTEMWEGHEHDHSITSKINLVDLAGSERQSQAMTSGERLREGANINKSLLTLGKVISLLSEQSAQNGRKKKPYIPYRDSVLTWLLKESLGGNSKTTMIATISPANSHIEETLSTLRYAKQARSIVNVARVNEDPKAKLIRELRAEIEHLRLQTGNVNSEEAQTGTLAEIVCLRDKLKAREKEMEEMTRSWQERLKQSEERKLEESKLLEKAGITFKVDNKLPNLVNLNEDPQLSEMLLYVLKDGITRVGRMGLNSKHDIQLNGALIAENHCIINNVDLVVNITPIGDAQIYINGNLILEPTILHHGDRVILGGDHYFRFNHPIEVQKNKTESHTGPQEIRDFEFAKQELLRVQESRLQKELEEARRKAQEEMQQELERTRKMAEVELLSQKSDYDHKLSELEKVLKEQAEEKEQAEQSRQEAQGLVEKLRKQKMMLEQEVLAGRKRQQLEAEVAQKVALQTAMERSRILELLEAERHNAELKLDELRHRRNDLMTSSTRQPMVVEIPVGKKDLYKIALQLREANKISQYLKKHTVFSREDFLEGDQVRTTIKVTNTKLNVTTHWTLVKFEEKLVQMRDLFQNEGENSSDDEVFTDPKDDWKNNSMSSPGTSPSLRNGHRYSSSPGLQQSLLSSLSGNSPLKSNSDSPTTCSSCSGAGVIPLCKEMISNLLQEFQANGFAESIADKALVATGMIWKAVLYLKEKMGIEEDNNNTKDKLDPGQYNTVQMYSMQMFTCLNSLANHCVAWSAMYRSLNSTLIRDLIHQMTEQIRSMGGQLVHFLQACENSIDSLLVESSYKIQDCLQTMCKLIGELALATDTQMWCFEEMGNQGDTKEGDKIFRVGPELCQSFFNGCEVFIDKTLQGALKTVEDYEIRAQSFTDSAADTLQLGDVPQNIEIVVSTSRVLLQKCQELQVEVDTSLQEGSAPQPVQLCGAHYRRSQALISHISSLVESVGLLIQTSEPVVEGKDHEVRKICKCADMIQKGAMRLTAVSGRDLQKIHRSLCESSSLGTGKQKPASRSSNESRARKKDSGKDSQNNSMTDSPSVSILSDSQVEQLEFACHEVQLSIASLIESVHKFFKSEKEKVLMSSAFSKAEPSTIGGKRILPTPDKGGNSSGLVRNQSEQRNISLIKS</sequence>
<evidence type="ECO:0000256" key="11">
    <source>
        <dbReference type="SAM" id="MobiDB-lite"/>
    </source>
</evidence>
<dbReference type="InterPro" id="IPR008984">
    <property type="entry name" value="SMAD_FHA_dom_sf"/>
</dbReference>
<proteinExistence type="inferred from homology"/>
<dbReference type="InterPro" id="IPR032405">
    <property type="entry name" value="Kinesin_assoc"/>
</dbReference>
<dbReference type="PRINTS" id="PR00380">
    <property type="entry name" value="KINESINHEAVY"/>
</dbReference>
<dbReference type="InterPro" id="IPR056523">
    <property type="entry name" value="4HB_KIF14"/>
</dbReference>
<dbReference type="PROSITE" id="PS50067">
    <property type="entry name" value="KINESIN_MOTOR_2"/>
    <property type="match status" value="1"/>
</dbReference>
<comment type="subcellular location">
    <subcellularLocation>
        <location evidence="1">Cytoplasm</location>
        <location evidence="1">Cytoskeleton</location>
    </subcellularLocation>
</comment>
<evidence type="ECO:0000313" key="14">
    <source>
        <dbReference type="Proteomes" id="UP001634394"/>
    </source>
</evidence>
<keyword evidence="2" id="KW-0963">Cytoplasm</keyword>
<keyword evidence="4" id="KW-0547">Nucleotide-binding</keyword>
<evidence type="ECO:0000256" key="1">
    <source>
        <dbReference type="ARBA" id="ARBA00004245"/>
    </source>
</evidence>
<evidence type="ECO:0000256" key="4">
    <source>
        <dbReference type="ARBA" id="ARBA00022741"/>
    </source>
</evidence>
<dbReference type="Pfam" id="PF16183">
    <property type="entry name" value="Kinesin_assoc"/>
    <property type="match status" value="1"/>
</dbReference>
<dbReference type="GO" id="GO:0005874">
    <property type="term" value="C:microtubule"/>
    <property type="evidence" value="ECO:0007669"/>
    <property type="project" value="UniProtKB-KW"/>
</dbReference>
<organism evidence="13 14">
    <name type="scientific">Sinanodonta woodiana</name>
    <name type="common">Chinese pond mussel</name>
    <name type="synonym">Anodonta woodiana</name>
    <dbReference type="NCBI Taxonomy" id="1069815"/>
    <lineage>
        <taxon>Eukaryota</taxon>
        <taxon>Metazoa</taxon>
        <taxon>Spiralia</taxon>
        <taxon>Lophotrochozoa</taxon>
        <taxon>Mollusca</taxon>
        <taxon>Bivalvia</taxon>
        <taxon>Autobranchia</taxon>
        <taxon>Heteroconchia</taxon>
        <taxon>Palaeoheterodonta</taxon>
        <taxon>Unionida</taxon>
        <taxon>Unionoidea</taxon>
        <taxon>Unionidae</taxon>
        <taxon>Unioninae</taxon>
        <taxon>Sinanodonta</taxon>
    </lineage>
</organism>
<feature type="compositionally biased region" description="Polar residues" evidence="11">
    <location>
        <begin position="1131"/>
        <end position="1146"/>
    </location>
</feature>
<feature type="region of interest" description="Disordered" evidence="11">
    <location>
        <begin position="709"/>
        <end position="773"/>
    </location>
</feature>
<feature type="coiled-coil region" evidence="10">
    <location>
        <begin position="264"/>
        <end position="325"/>
    </location>
</feature>
<keyword evidence="7" id="KW-0505">Motor protein</keyword>
<dbReference type="FunFam" id="3.40.850.10:FF:000167">
    <property type="entry name" value="Uncharacterized protein"/>
    <property type="match status" value="1"/>
</dbReference>
<accession>A0ABD3WAS9</accession>
<evidence type="ECO:0000256" key="7">
    <source>
        <dbReference type="ARBA" id="ARBA00023175"/>
    </source>
</evidence>
<dbReference type="SUPFAM" id="SSF49879">
    <property type="entry name" value="SMAD/FHA domain"/>
    <property type="match status" value="1"/>
</dbReference>